<evidence type="ECO:0000256" key="4">
    <source>
        <dbReference type="ARBA" id="ARBA00023136"/>
    </source>
</evidence>
<organism evidence="7">
    <name type="scientific">Guillardia theta (strain CCMP2712)</name>
    <name type="common">Cryptophyte</name>
    <dbReference type="NCBI Taxonomy" id="905079"/>
    <lineage>
        <taxon>Eukaryota</taxon>
        <taxon>Cryptophyceae</taxon>
        <taxon>Pyrenomonadales</taxon>
        <taxon>Geminigeraceae</taxon>
        <taxon>Guillardia</taxon>
    </lineage>
</organism>
<dbReference type="OrthoDB" id="296386at2759"/>
<feature type="transmembrane region" description="Helical" evidence="5">
    <location>
        <begin position="387"/>
        <end position="405"/>
    </location>
</feature>
<dbReference type="GO" id="GO:0016020">
    <property type="term" value="C:membrane"/>
    <property type="evidence" value="ECO:0007669"/>
    <property type="project" value="UniProtKB-SubCell"/>
</dbReference>
<sequence length="715" mass="82624">MRTKDRSRATRYAGGEDDDAAAVALVSMGPPAMCAVFSLPDPDEAIEEVVKAAEEERIRFKGLMRSLNLNVQEMKNKDRTLCFFKLSAPDTMLRYEAQEKGVRLRLREHLGSALCKYTGELEAKKAFTKTSDGFELFCSQQQLTIIEEVSRTEPWRNDGEEKLKFEFEAKMSEFEGCGRSGMGSKLCAYFPLHHERIRLKLISEWSTRPFSPQPLEIIREYFGEKHALFWTWFGFYITMLWIPGILGAILFVLQIQDYMEVNSMESPYMLVYGVILSMWTSAFSCLWKSLEKTRQFEWDTVAFEEQEEIRREFMEDEKTEQGKHDNEVTGEKDAYYFDEGEYFPIPTGRSREKAWTYAVILVVDIVIIYLQIFLWQMLYSLINVEDIMVGSVMYGIASSFVIFAADCAMDGVPELGFQGIVDRLTDNENWDTFTRYEDALIMHTFMYKMVNKFFPLLWVAFFANNVKVDHLVSTTTTDVCCLAKVSGQYWRCYNWECYPVLSIVLVTQVVLLQIFYYVQLYVFPSVRKMLSQEGKPVPPSGMRVIRAPMEIQYEWHEPGAVVDFYMVLVYQLGYVAMFGLACPVVPLLCNVVNMFELRRKANSILCETRRPGYECASDIGTYQQVIDVFAVLSIITTSGLLGITSHGIYFYFPDMTMADCMWATLVFEHILFLGKLLLESVIPTEPAEARANYELQQEMKVKILTNWNIPDPETY</sequence>
<evidence type="ECO:0000256" key="1">
    <source>
        <dbReference type="ARBA" id="ARBA00004141"/>
    </source>
</evidence>
<feature type="transmembrane region" description="Helical" evidence="5">
    <location>
        <begin position="354"/>
        <end position="375"/>
    </location>
</feature>
<evidence type="ECO:0000256" key="2">
    <source>
        <dbReference type="ARBA" id="ARBA00022692"/>
    </source>
</evidence>
<evidence type="ECO:0000313" key="9">
    <source>
        <dbReference type="Proteomes" id="UP000011087"/>
    </source>
</evidence>
<dbReference type="PANTHER" id="PTHR12308">
    <property type="entry name" value="ANOCTAMIN"/>
    <property type="match status" value="1"/>
</dbReference>
<evidence type="ECO:0000259" key="6">
    <source>
        <dbReference type="Pfam" id="PF04547"/>
    </source>
</evidence>
<dbReference type="EMBL" id="JH992993">
    <property type="protein sequence ID" value="EKX46770.1"/>
    <property type="molecule type" value="Genomic_DNA"/>
</dbReference>
<dbReference type="OMA" id="YENHRTA"/>
<evidence type="ECO:0000256" key="3">
    <source>
        <dbReference type="ARBA" id="ARBA00022989"/>
    </source>
</evidence>
<accession>L1JFB9</accession>
<dbReference type="eggNOG" id="KOG2514">
    <property type="taxonomic scope" value="Eukaryota"/>
</dbReference>
<dbReference type="Pfam" id="PF04547">
    <property type="entry name" value="Anoctamin"/>
    <property type="match status" value="1"/>
</dbReference>
<evidence type="ECO:0000313" key="8">
    <source>
        <dbReference type="EnsemblProtists" id="EKX46770"/>
    </source>
</evidence>
<dbReference type="HOGENOM" id="CLU_401973_0_0_1"/>
<comment type="subcellular location">
    <subcellularLocation>
        <location evidence="1">Membrane</location>
        <topology evidence="1">Multi-pass membrane protein</topology>
    </subcellularLocation>
</comment>
<dbReference type="Proteomes" id="UP000011087">
    <property type="component" value="Unassembled WGS sequence"/>
</dbReference>
<reference evidence="9" key="2">
    <citation type="submission" date="2012-11" db="EMBL/GenBank/DDBJ databases">
        <authorList>
            <person name="Kuo A."/>
            <person name="Curtis B.A."/>
            <person name="Tanifuji G."/>
            <person name="Burki F."/>
            <person name="Gruber A."/>
            <person name="Irimia M."/>
            <person name="Maruyama S."/>
            <person name="Arias M.C."/>
            <person name="Ball S.G."/>
            <person name="Gile G.H."/>
            <person name="Hirakawa Y."/>
            <person name="Hopkins J.F."/>
            <person name="Rensing S.A."/>
            <person name="Schmutz J."/>
            <person name="Symeonidi A."/>
            <person name="Elias M."/>
            <person name="Eveleigh R.J."/>
            <person name="Herman E.K."/>
            <person name="Klute M.J."/>
            <person name="Nakayama T."/>
            <person name="Obornik M."/>
            <person name="Reyes-Prieto A."/>
            <person name="Armbrust E.V."/>
            <person name="Aves S.J."/>
            <person name="Beiko R.G."/>
            <person name="Coutinho P."/>
            <person name="Dacks J.B."/>
            <person name="Durnford D.G."/>
            <person name="Fast N.M."/>
            <person name="Green B.R."/>
            <person name="Grisdale C."/>
            <person name="Hempe F."/>
            <person name="Henrissat B."/>
            <person name="Hoppner M.P."/>
            <person name="Ishida K.-I."/>
            <person name="Kim E."/>
            <person name="Koreny L."/>
            <person name="Kroth P.G."/>
            <person name="Liu Y."/>
            <person name="Malik S.-B."/>
            <person name="Maier U.G."/>
            <person name="McRose D."/>
            <person name="Mock T."/>
            <person name="Neilson J.A."/>
            <person name="Onodera N.T."/>
            <person name="Poole A.M."/>
            <person name="Pritham E.J."/>
            <person name="Richards T.A."/>
            <person name="Rocap G."/>
            <person name="Roy S.W."/>
            <person name="Sarai C."/>
            <person name="Schaack S."/>
            <person name="Shirato S."/>
            <person name="Slamovits C.H."/>
            <person name="Spencer D.F."/>
            <person name="Suzuki S."/>
            <person name="Worden A.Z."/>
            <person name="Zauner S."/>
            <person name="Barry K."/>
            <person name="Bell C."/>
            <person name="Bharti A.K."/>
            <person name="Crow J.A."/>
            <person name="Grimwood J."/>
            <person name="Kramer R."/>
            <person name="Lindquist E."/>
            <person name="Lucas S."/>
            <person name="Salamov A."/>
            <person name="McFadden G.I."/>
            <person name="Lane C.E."/>
            <person name="Keeling P.J."/>
            <person name="Gray M.W."/>
            <person name="Grigoriev I.V."/>
            <person name="Archibald J.M."/>
        </authorList>
    </citation>
    <scope>NUCLEOTIDE SEQUENCE</scope>
    <source>
        <strain evidence="9">CCMP2712</strain>
    </source>
</reference>
<name>L1JFB9_GUITC</name>
<proteinExistence type="predicted"/>
<dbReference type="PANTHER" id="PTHR12308:SF73">
    <property type="entry name" value="ANOCTAMIN"/>
    <property type="match status" value="1"/>
</dbReference>
<dbReference type="AlphaFoldDB" id="L1JFB9"/>
<dbReference type="KEGG" id="gtt:GUITHDRAFT_107544"/>
<gene>
    <name evidence="7" type="ORF">GUITHDRAFT_107544</name>
</gene>
<keyword evidence="9" id="KW-1185">Reference proteome</keyword>
<evidence type="ECO:0000313" key="7">
    <source>
        <dbReference type="EMBL" id="EKX46770.1"/>
    </source>
</evidence>
<feature type="transmembrane region" description="Helical" evidence="5">
    <location>
        <begin position="628"/>
        <end position="649"/>
    </location>
</feature>
<feature type="transmembrane region" description="Helical" evidence="5">
    <location>
        <begin position="498"/>
        <end position="518"/>
    </location>
</feature>
<keyword evidence="4 5" id="KW-0472">Membrane</keyword>
<dbReference type="EnsemblProtists" id="EKX46770">
    <property type="protein sequence ID" value="EKX46770"/>
    <property type="gene ID" value="GUITHDRAFT_107544"/>
</dbReference>
<keyword evidence="3 5" id="KW-1133">Transmembrane helix</keyword>
<feature type="domain" description="Anoctamin transmembrane" evidence="6">
    <location>
        <begin position="218"/>
        <end position="692"/>
    </location>
</feature>
<feature type="transmembrane region" description="Helical" evidence="5">
    <location>
        <begin position="661"/>
        <end position="678"/>
    </location>
</feature>
<keyword evidence="2 5" id="KW-0812">Transmembrane</keyword>
<protein>
    <recommendedName>
        <fullName evidence="6">Anoctamin transmembrane domain-containing protein</fullName>
    </recommendedName>
</protein>
<dbReference type="InterPro" id="IPR007632">
    <property type="entry name" value="Anoctamin"/>
</dbReference>
<dbReference type="GO" id="GO:0005254">
    <property type="term" value="F:chloride channel activity"/>
    <property type="evidence" value="ECO:0007669"/>
    <property type="project" value="TreeGrafter"/>
</dbReference>
<evidence type="ECO:0000256" key="5">
    <source>
        <dbReference type="SAM" id="Phobius"/>
    </source>
</evidence>
<reference evidence="7 9" key="1">
    <citation type="journal article" date="2012" name="Nature">
        <title>Algal genomes reveal evolutionary mosaicism and the fate of nucleomorphs.</title>
        <authorList>
            <consortium name="DOE Joint Genome Institute"/>
            <person name="Curtis B.A."/>
            <person name="Tanifuji G."/>
            <person name="Burki F."/>
            <person name="Gruber A."/>
            <person name="Irimia M."/>
            <person name="Maruyama S."/>
            <person name="Arias M.C."/>
            <person name="Ball S.G."/>
            <person name="Gile G.H."/>
            <person name="Hirakawa Y."/>
            <person name="Hopkins J.F."/>
            <person name="Kuo A."/>
            <person name="Rensing S.A."/>
            <person name="Schmutz J."/>
            <person name="Symeonidi A."/>
            <person name="Elias M."/>
            <person name="Eveleigh R.J."/>
            <person name="Herman E.K."/>
            <person name="Klute M.J."/>
            <person name="Nakayama T."/>
            <person name="Obornik M."/>
            <person name="Reyes-Prieto A."/>
            <person name="Armbrust E.V."/>
            <person name="Aves S.J."/>
            <person name="Beiko R.G."/>
            <person name="Coutinho P."/>
            <person name="Dacks J.B."/>
            <person name="Durnford D.G."/>
            <person name="Fast N.M."/>
            <person name="Green B.R."/>
            <person name="Grisdale C.J."/>
            <person name="Hempel F."/>
            <person name="Henrissat B."/>
            <person name="Hoppner M.P."/>
            <person name="Ishida K."/>
            <person name="Kim E."/>
            <person name="Koreny L."/>
            <person name="Kroth P.G."/>
            <person name="Liu Y."/>
            <person name="Malik S.B."/>
            <person name="Maier U.G."/>
            <person name="McRose D."/>
            <person name="Mock T."/>
            <person name="Neilson J.A."/>
            <person name="Onodera N.T."/>
            <person name="Poole A.M."/>
            <person name="Pritham E.J."/>
            <person name="Richards T.A."/>
            <person name="Rocap G."/>
            <person name="Roy S.W."/>
            <person name="Sarai C."/>
            <person name="Schaack S."/>
            <person name="Shirato S."/>
            <person name="Slamovits C.H."/>
            <person name="Spencer D.F."/>
            <person name="Suzuki S."/>
            <person name="Worden A.Z."/>
            <person name="Zauner S."/>
            <person name="Barry K."/>
            <person name="Bell C."/>
            <person name="Bharti A.K."/>
            <person name="Crow J.A."/>
            <person name="Grimwood J."/>
            <person name="Kramer R."/>
            <person name="Lindquist E."/>
            <person name="Lucas S."/>
            <person name="Salamov A."/>
            <person name="McFadden G.I."/>
            <person name="Lane C.E."/>
            <person name="Keeling P.J."/>
            <person name="Gray M.W."/>
            <person name="Grigoriev I.V."/>
            <person name="Archibald J.M."/>
        </authorList>
    </citation>
    <scope>NUCLEOTIDE SEQUENCE</scope>
    <source>
        <strain evidence="7 9">CCMP2712</strain>
    </source>
</reference>
<dbReference type="GeneID" id="17303358"/>
<dbReference type="PaxDb" id="55529-EKX46770"/>
<reference evidence="8" key="3">
    <citation type="submission" date="2015-06" db="UniProtKB">
        <authorList>
            <consortium name="EnsemblProtists"/>
        </authorList>
    </citation>
    <scope>IDENTIFICATION</scope>
</reference>
<feature type="transmembrane region" description="Helical" evidence="5">
    <location>
        <begin position="267"/>
        <end position="287"/>
    </location>
</feature>
<dbReference type="RefSeq" id="XP_005833750.1">
    <property type="nucleotide sequence ID" value="XM_005833693.1"/>
</dbReference>
<dbReference type="InterPro" id="IPR049452">
    <property type="entry name" value="Anoctamin_TM"/>
</dbReference>
<feature type="transmembrane region" description="Helical" evidence="5">
    <location>
        <begin position="572"/>
        <end position="595"/>
    </location>
</feature>
<feature type="transmembrane region" description="Helical" evidence="5">
    <location>
        <begin position="227"/>
        <end position="255"/>
    </location>
</feature>